<dbReference type="Proteomes" id="UP000663508">
    <property type="component" value="Chromosome"/>
</dbReference>
<proteinExistence type="predicted"/>
<dbReference type="RefSeq" id="WP_244276569.1">
    <property type="nucleotide sequence ID" value="NZ_AP024145.1"/>
</dbReference>
<dbReference type="Pfam" id="PF07883">
    <property type="entry name" value="Cupin_2"/>
    <property type="match status" value="1"/>
</dbReference>
<name>A0A8H8WTU1_9HYPH</name>
<evidence type="ECO:0000259" key="1">
    <source>
        <dbReference type="Pfam" id="PF07883"/>
    </source>
</evidence>
<dbReference type="CDD" id="cd06981">
    <property type="entry name" value="cupin_reut_a1446"/>
    <property type="match status" value="1"/>
</dbReference>
<dbReference type="Gene3D" id="2.60.120.10">
    <property type="entry name" value="Jelly Rolls"/>
    <property type="match status" value="1"/>
</dbReference>
<dbReference type="SUPFAM" id="SSF51182">
    <property type="entry name" value="RmlC-like cupins"/>
    <property type="match status" value="1"/>
</dbReference>
<dbReference type="EMBL" id="AP024145">
    <property type="protein sequence ID" value="BCM84296.1"/>
    <property type="molecule type" value="Genomic_DNA"/>
</dbReference>
<protein>
    <recommendedName>
        <fullName evidence="1">Cupin type-2 domain-containing protein</fullName>
    </recommendedName>
</protein>
<dbReference type="InterPro" id="IPR011051">
    <property type="entry name" value="RmlC_Cupin_sf"/>
</dbReference>
<dbReference type="KEGG" id="mind:mvi_27570"/>
<sequence>MTTRMTTRMTTANLFAGLPTAPQSDETTDVLARAPHGRVERIVSTGQASPPGFWYDQPWDEWVVLLSGSAGLHLHGEPAPRRLGPGDHLTIPARLRHRVEWTSPDEATVWLAVHLRPEDQPSTATESPS</sequence>
<dbReference type="InterPro" id="IPR013096">
    <property type="entry name" value="Cupin_2"/>
</dbReference>
<reference evidence="2" key="1">
    <citation type="submission" date="2020-11" db="EMBL/GenBank/DDBJ databases">
        <title>Complete genome sequence of a novel pathogenic Methylobacterium strain isolated from rice in Vietnam.</title>
        <authorList>
            <person name="Lai K."/>
            <person name="Okazaki S."/>
            <person name="Higashi K."/>
            <person name="Mori H."/>
            <person name="Toyoda A."/>
            <person name="Kurokawa K."/>
        </authorList>
    </citation>
    <scope>NUCLEOTIDE SEQUENCE</scope>
    <source>
        <strain evidence="2">VL1</strain>
    </source>
</reference>
<evidence type="ECO:0000313" key="2">
    <source>
        <dbReference type="EMBL" id="BCM84296.1"/>
    </source>
</evidence>
<evidence type="ECO:0000313" key="3">
    <source>
        <dbReference type="Proteomes" id="UP000663508"/>
    </source>
</evidence>
<dbReference type="InterPro" id="IPR014710">
    <property type="entry name" value="RmlC-like_jellyroll"/>
</dbReference>
<gene>
    <name evidence="2" type="ORF">mvi_27570</name>
</gene>
<dbReference type="AlphaFoldDB" id="A0A8H8WTU1"/>
<accession>A0A8H8WTU1</accession>
<feature type="domain" description="Cupin type-2" evidence="1">
    <location>
        <begin position="55"/>
        <end position="113"/>
    </location>
</feature>
<organism evidence="2 3">
    <name type="scientific">Methylobacterium indicum</name>
    <dbReference type="NCBI Taxonomy" id="1775910"/>
    <lineage>
        <taxon>Bacteria</taxon>
        <taxon>Pseudomonadati</taxon>
        <taxon>Pseudomonadota</taxon>
        <taxon>Alphaproteobacteria</taxon>
        <taxon>Hyphomicrobiales</taxon>
        <taxon>Methylobacteriaceae</taxon>
        <taxon>Methylobacterium</taxon>
    </lineage>
</organism>